<accession>A0AAV4MXK1</accession>
<dbReference type="Proteomes" id="UP001054837">
    <property type="component" value="Unassembled WGS sequence"/>
</dbReference>
<keyword evidence="2" id="KW-1185">Reference proteome</keyword>
<proteinExistence type="predicted"/>
<protein>
    <submittedName>
        <fullName evidence="1">Uncharacterized protein</fullName>
    </submittedName>
</protein>
<gene>
    <name evidence="1" type="ORF">CDAR_26061</name>
</gene>
<sequence>MNTEKVLQDDNVSVDVAVILRKLPFLGKLLYKLEDPAMDVTVHSLDYEEILKPYRLPSIRTRCWLKFWRQFEDILVSMLRIPLIHTY</sequence>
<evidence type="ECO:0000313" key="1">
    <source>
        <dbReference type="EMBL" id="GIX76077.1"/>
    </source>
</evidence>
<reference evidence="1 2" key="1">
    <citation type="submission" date="2021-06" db="EMBL/GenBank/DDBJ databases">
        <title>Caerostris darwini draft genome.</title>
        <authorList>
            <person name="Kono N."/>
            <person name="Arakawa K."/>
        </authorList>
    </citation>
    <scope>NUCLEOTIDE SEQUENCE [LARGE SCALE GENOMIC DNA]</scope>
</reference>
<comment type="caution">
    <text evidence="1">The sequence shown here is derived from an EMBL/GenBank/DDBJ whole genome shotgun (WGS) entry which is preliminary data.</text>
</comment>
<dbReference type="AlphaFoldDB" id="A0AAV4MXK1"/>
<dbReference type="EMBL" id="BPLQ01000893">
    <property type="protein sequence ID" value="GIX76077.1"/>
    <property type="molecule type" value="Genomic_DNA"/>
</dbReference>
<evidence type="ECO:0000313" key="2">
    <source>
        <dbReference type="Proteomes" id="UP001054837"/>
    </source>
</evidence>
<organism evidence="1 2">
    <name type="scientific">Caerostris darwini</name>
    <dbReference type="NCBI Taxonomy" id="1538125"/>
    <lineage>
        <taxon>Eukaryota</taxon>
        <taxon>Metazoa</taxon>
        <taxon>Ecdysozoa</taxon>
        <taxon>Arthropoda</taxon>
        <taxon>Chelicerata</taxon>
        <taxon>Arachnida</taxon>
        <taxon>Araneae</taxon>
        <taxon>Araneomorphae</taxon>
        <taxon>Entelegynae</taxon>
        <taxon>Araneoidea</taxon>
        <taxon>Araneidae</taxon>
        <taxon>Caerostris</taxon>
    </lineage>
</organism>
<name>A0AAV4MXK1_9ARAC</name>